<dbReference type="InterPro" id="IPR046346">
    <property type="entry name" value="Aminoacid_DH-like_N_sf"/>
</dbReference>
<dbReference type="OrthoDB" id="5365701at2759"/>
<dbReference type="NCBIfam" id="NF010052">
    <property type="entry name" value="PRK13529.1"/>
    <property type="match status" value="1"/>
</dbReference>
<feature type="binding site" evidence="5">
    <location>
        <position position="175"/>
    </location>
    <ligand>
        <name>(S)-malate</name>
        <dbReference type="ChEBI" id="CHEBI:15589"/>
    </ligand>
</feature>
<dbReference type="EMBL" id="JAEHOE010000006">
    <property type="protein sequence ID" value="KAG2499418.1"/>
    <property type="molecule type" value="Genomic_DNA"/>
</dbReference>
<feature type="binding site" evidence="6">
    <location>
        <position position="288"/>
    </location>
    <ligand>
        <name>a divalent metal cation</name>
        <dbReference type="ChEBI" id="CHEBI:60240"/>
    </ligand>
</feature>
<accession>A0A835YDT6</accession>
<feature type="active site" description="Proton donor" evidence="4">
    <location>
        <position position="122"/>
    </location>
</feature>
<dbReference type="Proteomes" id="UP000612055">
    <property type="component" value="Unassembled WGS sequence"/>
</dbReference>
<comment type="cofactor">
    <cofactor evidence="1">
        <name>Mn(2+)</name>
        <dbReference type="ChEBI" id="CHEBI:29035"/>
    </cofactor>
</comment>
<proteinExistence type="inferred from homology"/>
<evidence type="ECO:0000313" key="10">
    <source>
        <dbReference type="EMBL" id="KAG2499418.1"/>
    </source>
</evidence>
<evidence type="ECO:0000256" key="3">
    <source>
        <dbReference type="ARBA" id="ARBA00022723"/>
    </source>
</evidence>
<comment type="similarity">
    <text evidence="2 7">Belongs to the malic enzymes family.</text>
</comment>
<dbReference type="SMART" id="SM00919">
    <property type="entry name" value="Malic_M"/>
    <property type="match status" value="1"/>
</dbReference>
<name>A0A835YDT6_9CHLO</name>
<evidence type="ECO:0000256" key="5">
    <source>
        <dbReference type="PIRSR" id="PIRSR000106-2"/>
    </source>
</evidence>
<dbReference type="Pfam" id="PF03949">
    <property type="entry name" value="Malic_M"/>
    <property type="match status" value="1"/>
</dbReference>
<evidence type="ECO:0000313" key="11">
    <source>
        <dbReference type="Proteomes" id="UP000612055"/>
    </source>
</evidence>
<feature type="binding site" evidence="5">
    <location>
        <position position="428"/>
    </location>
    <ligand>
        <name>(S)-malate</name>
        <dbReference type="ChEBI" id="CHEBI:15589"/>
    </ligand>
</feature>
<gene>
    <name evidence="10" type="ORF">HYH03_002365</name>
</gene>
<dbReference type="GO" id="GO:0046872">
    <property type="term" value="F:metal ion binding"/>
    <property type="evidence" value="ECO:0007669"/>
    <property type="project" value="UniProtKB-KW"/>
</dbReference>
<keyword evidence="7" id="KW-0560">Oxidoreductase</keyword>
<dbReference type="AlphaFoldDB" id="A0A835YDT6"/>
<dbReference type="Gene3D" id="3.40.50.720">
    <property type="entry name" value="NAD(P)-binding Rossmann-like Domain"/>
    <property type="match status" value="1"/>
</dbReference>
<sequence>MKLAASTTGRVQVVARQPTVVCPAKVVLPIASSRASVCCRYRNDTAPEGGKAYPADQAAQVLATLSTDAAWTSMDEPQQLLVAAGPKPIDKYLLLRELRATEPLMYHKFMVHHSHEVLPFIYTPTVGQACSDYHVLGIRTRGLYLTLEDKGNILNKLKAWPQKDIKVIVVTDGERILGLGDLGANGMGISEGKIELYTAAAGVDPNTCLPVCLDVGTNNVALRDHPAYRGMRRPRPADAEYDAFVDEFMQALKAWQPNLLLQFEDFGNHNAFRLLERYQPTHCCFNDDIQGTASITLAAVLAALRVKQEKLSQQRILFLGAGEAAAGIATLIAECINLREGVEYKEALKRCYLIDSKGLVCKSRTDLQHHKVPFAHDVPAAASLLDAVKTLRPTAIIGVSAQPAAFTKEIVELMAHINERPIIFPLSNPTKLAECTFQQAFEWTKGQVLFASGSPFDDITDSDGVVHHPPQANNAYIFPGVGYAAILTKAKTIPNVCFLIAAEKLAGMAYSEELARGSLFPPFNEIRDISASIMADVMTYLVDNGYGTVPAGWDRAEATSAGKANWRRKARRAQWCPLEALGLPTPPTNSSRL</sequence>
<comment type="caution">
    <text evidence="10">The sequence shown here is derived from an EMBL/GenBank/DDBJ whole genome shotgun (WGS) entry which is preliminary data.</text>
</comment>
<dbReference type="GO" id="GO:0051287">
    <property type="term" value="F:NAD binding"/>
    <property type="evidence" value="ECO:0007669"/>
    <property type="project" value="InterPro"/>
</dbReference>
<feature type="binding site" evidence="6">
    <location>
        <position position="265"/>
    </location>
    <ligand>
        <name>a divalent metal cation</name>
        <dbReference type="ChEBI" id="CHEBI:60240"/>
    </ligand>
</feature>
<dbReference type="FunFam" id="3.40.50.720:FF:000635">
    <property type="entry name" value="NADP-dependent malic enzyme"/>
    <property type="match status" value="1"/>
</dbReference>
<feature type="binding site" evidence="6">
    <location>
        <position position="264"/>
    </location>
    <ligand>
        <name>a divalent metal cation</name>
        <dbReference type="ChEBI" id="CHEBI:60240"/>
    </ligand>
</feature>
<protein>
    <recommendedName>
        <fullName evidence="7">Malic enzyme</fullName>
    </recommendedName>
</protein>
<evidence type="ECO:0000259" key="9">
    <source>
        <dbReference type="SMART" id="SM01274"/>
    </source>
</evidence>
<feature type="domain" description="Malic enzyme NAD-binding" evidence="8">
    <location>
        <begin position="289"/>
        <end position="542"/>
    </location>
</feature>
<dbReference type="PROSITE" id="PS00331">
    <property type="entry name" value="MALIC_ENZYMES"/>
    <property type="match status" value="1"/>
</dbReference>
<feature type="active site" description="Proton acceptor" evidence="4">
    <location>
        <position position="193"/>
    </location>
</feature>
<dbReference type="PANTHER" id="PTHR23406:SF68">
    <property type="entry name" value="MALIC ENZYME"/>
    <property type="match status" value="1"/>
</dbReference>
<evidence type="ECO:0000256" key="7">
    <source>
        <dbReference type="RuleBase" id="RU003426"/>
    </source>
</evidence>
<dbReference type="SUPFAM" id="SSF51735">
    <property type="entry name" value="NAD(P)-binding Rossmann-fold domains"/>
    <property type="match status" value="1"/>
</dbReference>
<dbReference type="PRINTS" id="PR00072">
    <property type="entry name" value="MALOXRDTASE"/>
</dbReference>
<dbReference type="InterPro" id="IPR012302">
    <property type="entry name" value="Malic_NAD-bd"/>
</dbReference>
<dbReference type="GO" id="GO:0006108">
    <property type="term" value="P:malate metabolic process"/>
    <property type="evidence" value="ECO:0007669"/>
    <property type="project" value="TreeGrafter"/>
</dbReference>
<dbReference type="PANTHER" id="PTHR23406">
    <property type="entry name" value="MALIC ENZYME-RELATED"/>
    <property type="match status" value="1"/>
</dbReference>
<comment type="cofactor">
    <cofactor evidence="6">
        <name>Mg(2+)</name>
        <dbReference type="ChEBI" id="CHEBI:18420"/>
    </cofactor>
    <cofactor evidence="6">
        <name>Mn(2+)</name>
        <dbReference type="ChEBI" id="CHEBI:29035"/>
    </cofactor>
    <text evidence="6">Divalent metal cations. Prefers magnesium or manganese.</text>
</comment>
<feature type="domain" description="Malic enzyme N-terminal" evidence="9">
    <location>
        <begin position="99"/>
        <end position="279"/>
    </location>
</feature>
<evidence type="ECO:0000256" key="4">
    <source>
        <dbReference type="PIRSR" id="PIRSR000106-1"/>
    </source>
</evidence>
<evidence type="ECO:0000256" key="1">
    <source>
        <dbReference type="ARBA" id="ARBA00001936"/>
    </source>
</evidence>
<evidence type="ECO:0000259" key="8">
    <source>
        <dbReference type="SMART" id="SM00919"/>
    </source>
</evidence>
<dbReference type="PIRSF" id="PIRSF000106">
    <property type="entry name" value="ME"/>
    <property type="match status" value="1"/>
</dbReference>
<reference evidence="10" key="1">
    <citation type="journal article" date="2020" name="bioRxiv">
        <title>Comparative genomics of Chlamydomonas.</title>
        <authorList>
            <person name="Craig R.J."/>
            <person name="Hasan A.R."/>
            <person name="Ness R.W."/>
            <person name="Keightley P.D."/>
        </authorList>
    </citation>
    <scope>NUCLEOTIDE SEQUENCE</scope>
    <source>
        <strain evidence="10">CCAP 11/70</strain>
    </source>
</reference>
<organism evidence="10 11">
    <name type="scientific">Edaphochlamys debaryana</name>
    <dbReference type="NCBI Taxonomy" id="47281"/>
    <lineage>
        <taxon>Eukaryota</taxon>
        <taxon>Viridiplantae</taxon>
        <taxon>Chlorophyta</taxon>
        <taxon>core chlorophytes</taxon>
        <taxon>Chlorophyceae</taxon>
        <taxon>CS clade</taxon>
        <taxon>Chlamydomonadales</taxon>
        <taxon>Chlamydomonadales incertae sedis</taxon>
        <taxon>Edaphochlamys</taxon>
    </lineage>
</organism>
<dbReference type="SUPFAM" id="SSF53223">
    <property type="entry name" value="Aminoacid dehydrogenase-like, N-terminal domain"/>
    <property type="match status" value="1"/>
</dbReference>
<feature type="binding site" evidence="5">
    <location>
        <position position="473"/>
    </location>
    <ligand>
        <name>(S)-malate</name>
        <dbReference type="ChEBI" id="CHEBI:15589"/>
    </ligand>
</feature>
<dbReference type="InterPro" id="IPR001891">
    <property type="entry name" value="Malic_OxRdtase"/>
</dbReference>
<dbReference type="GO" id="GO:0004473">
    <property type="term" value="F:malate dehydrogenase (decarboxylating) (NADP+) activity"/>
    <property type="evidence" value="ECO:0007669"/>
    <property type="project" value="TreeGrafter"/>
</dbReference>
<dbReference type="InterPro" id="IPR037062">
    <property type="entry name" value="Malic_N_dom_sf"/>
</dbReference>
<evidence type="ECO:0000256" key="2">
    <source>
        <dbReference type="ARBA" id="ARBA00008785"/>
    </source>
</evidence>
<keyword evidence="3 6" id="KW-0479">Metal-binding</keyword>
<dbReference type="InterPro" id="IPR015884">
    <property type="entry name" value="Malic_enzyme_CS"/>
</dbReference>
<dbReference type="Pfam" id="PF00390">
    <property type="entry name" value="malic"/>
    <property type="match status" value="1"/>
</dbReference>
<evidence type="ECO:0000256" key="6">
    <source>
        <dbReference type="PIRSR" id="PIRSR000106-3"/>
    </source>
</evidence>
<keyword evidence="11" id="KW-1185">Reference proteome</keyword>
<dbReference type="Gene3D" id="3.40.50.10380">
    <property type="entry name" value="Malic enzyme, N-terminal domain"/>
    <property type="match status" value="1"/>
</dbReference>
<dbReference type="InterPro" id="IPR036291">
    <property type="entry name" value="NAD(P)-bd_dom_sf"/>
</dbReference>
<dbReference type="InterPro" id="IPR012301">
    <property type="entry name" value="Malic_N_dom"/>
</dbReference>
<dbReference type="SMART" id="SM01274">
    <property type="entry name" value="malic"/>
    <property type="match status" value="1"/>
</dbReference>